<dbReference type="Gene3D" id="3.20.20.370">
    <property type="entry name" value="Glycoside hydrolase/deacetylase"/>
    <property type="match status" value="1"/>
</dbReference>
<dbReference type="GO" id="GO:0005576">
    <property type="term" value="C:extracellular region"/>
    <property type="evidence" value="ECO:0007669"/>
    <property type="project" value="UniProtKB-SubCell"/>
</dbReference>
<evidence type="ECO:0000256" key="1">
    <source>
        <dbReference type="ARBA" id="ARBA00004613"/>
    </source>
</evidence>
<dbReference type="KEGG" id="ccv:CCV52592_1233"/>
<evidence type="ECO:0000313" key="5">
    <source>
        <dbReference type="Proteomes" id="UP000006380"/>
    </source>
</evidence>
<dbReference type="SUPFAM" id="SSF88713">
    <property type="entry name" value="Glycoside hydrolase/deacetylase"/>
    <property type="match status" value="1"/>
</dbReference>
<gene>
    <name evidence="4" type="ORF">CCV52592_1233</name>
</gene>
<organism evidence="4 5">
    <name type="scientific">Campylobacter curvus (strain 525.92)</name>
    <dbReference type="NCBI Taxonomy" id="360105"/>
    <lineage>
        <taxon>Bacteria</taxon>
        <taxon>Pseudomonadati</taxon>
        <taxon>Campylobacterota</taxon>
        <taxon>Epsilonproteobacteria</taxon>
        <taxon>Campylobacterales</taxon>
        <taxon>Campylobacteraceae</taxon>
        <taxon>Campylobacter</taxon>
    </lineage>
</organism>
<dbReference type="OrthoDB" id="9776235at2"/>
<proteinExistence type="predicted"/>
<sequence>MNIPILILTLHHVSPQKDSITIRPELVKKALQSVKDQGYKFISYAKFKDMALGRIKREPKSVLLTFDDGYFDFYRYAYPILTELQIPTVVFLITDKINDFKRKNFNLEPKPHSELDYKENIEYFLNLDEIRELYKSGLVEFDSHTATHFSCKSDDEIRLKDEFDRSYEKIKEIFPDKQEFGFCWPKGHFNDTAMKVIKNTNYAFTFSVIDGGFCDGDDMFKIHRIDISNNAKNDKAYLFRIKKKLLLYSMPIIGNLYSKFRNKKFK</sequence>
<keyword evidence="5" id="KW-1185">Reference proteome</keyword>
<dbReference type="RefSeq" id="WP_011991891.1">
    <property type="nucleotide sequence ID" value="NC_009715.2"/>
</dbReference>
<reference evidence="4" key="1">
    <citation type="submission" date="2016-07" db="EMBL/GenBank/DDBJ databases">
        <title>Comparative genomics of the Campylobacter concisus group.</title>
        <authorList>
            <person name="Miller W.G."/>
            <person name="Yee E."/>
            <person name="Chapman M.H."/>
            <person name="Huynh S."/>
            <person name="Bono J.L."/>
            <person name="On S.L.W."/>
            <person name="StLeger J."/>
            <person name="Foster G."/>
            <person name="Parker C.T."/>
        </authorList>
    </citation>
    <scope>NUCLEOTIDE SEQUENCE</scope>
    <source>
        <strain evidence="4">525.92</strain>
    </source>
</reference>
<dbReference type="CDD" id="cd10918">
    <property type="entry name" value="CE4_NodB_like_5s_6s"/>
    <property type="match status" value="1"/>
</dbReference>
<keyword evidence="2" id="KW-0732">Signal</keyword>
<dbReference type="InterPro" id="IPR051398">
    <property type="entry name" value="Polysacch_Deacetylase"/>
</dbReference>
<feature type="domain" description="NodB homology" evidence="3">
    <location>
        <begin position="60"/>
        <end position="266"/>
    </location>
</feature>
<dbReference type="STRING" id="360105.CCV52592_1233"/>
<name>A7GWU5_CAMC5</name>
<dbReference type="EMBL" id="CP000767">
    <property type="protein sequence ID" value="EAU00969.1"/>
    <property type="molecule type" value="Genomic_DNA"/>
</dbReference>
<evidence type="ECO:0000313" key="4">
    <source>
        <dbReference type="EMBL" id="EAU00969.1"/>
    </source>
</evidence>
<evidence type="ECO:0000256" key="2">
    <source>
        <dbReference type="ARBA" id="ARBA00022729"/>
    </source>
</evidence>
<dbReference type="InterPro" id="IPR002509">
    <property type="entry name" value="NODB_dom"/>
</dbReference>
<evidence type="ECO:0000259" key="3">
    <source>
        <dbReference type="PROSITE" id="PS51677"/>
    </source>
</evidence>
<protein>
    <submittedName>
        <fullName evidence="4">Polysaccharide deacetylase</fullName>
    </submittedName>
</protein>
<dbReference type="PANTHER" id="PTHR34216:SF3">
    <property type="entry name" value="POLY-BETA-1,6-N-ACETYL-D-GLUCOSAMINE N-DEACETYLASE"/>
    <property type="match status" value="1"/>
</dbReference>
<dbReference type="Proteomes" id="UP000006380">
    <property type="component" value="Chromosome"/>
</dbReference>
<dbReference type="PROSITE" id="PS51677">
    <property type="entry name" value="NODB"/>
    <property type="match status" value="1"/>
</dbReference>
<dbReference type="HOGENOM" id="CLU_030024_3_3_7"/>
<dbReference type="GO" id="GO:0005975">
    <property type="term" value="P:carbohydrate metabolic process"/>
    <property type="evidence" value="ECO:0007669"/>
    <property type="project" value="InterPro"/>
</dbReference>
<comment type="subcellular location">
    <subcellularLocation>
        <location evidence="1">Secreted</location>
    </subcellularLocation>
</comment>
<dbReference type="PANTHER" id="PTHR34216">
    <property type="match status" value="1"/>
</dbReference>
<dbReference type="GO" id="GO:0016810">
    <property type="term" value="F:hydrolase activity, acting on carbon-nitrogen (but not peptide) bonds"/>
    <property type="evidence" value="ECO:0007669"/>
    <property type="project" value="InterPro"/>
</dbReference>
<dbReference type="InterPro" id="IPR011330">
    <property type="entry name" value="Glyco_hydro/deAcase_b/a-brl"/>
</dbReference>
<dbReference type="Pfam" id="PF01522">
    <property type="entry name" value="Polysacc_deac_1"/>
    <property type="match status" value="1"/>
</dbReference>
<accession>A7GWU5</accession>
<dbReference type="AlphaFoldDB" id="A7GWU5"/>